<dbReference type="AlphaFoldDB" id="A0A2M4CF25"/>
<name>A0A2M4CF25_9DIPT</name>
<accession>A0A2M4CF25</accession>
<evidence type="ECO:0000313" key="2">
    <source>
        <dbReference type="EMBL" id="MBW63913.1"/>
    </source>
</evidence>
<protein>
    <submittedName>
        <fullName evidence="2">Putative secreted protein</fullName>
    </submittedName>
</protein>
<feature type="signal peptide" evidence="1">
    <location>
        <begin position="1"/>
        <end position="26"/>
    </location>
</feature>
<proteinExistence type="predicted"/>
<sequence length="68" mass="7553">MLAGSCSYLVLLVFLLRLHLFHPVQRKQWISSVEHQIPATLDYSGMACALPSCCSNDDFSLVTISVIL</sequence>
<keyword evidence="1" id="KW-0732">Signal</keyword>
<reference evidence="2" key="1">
    <citation type="submission" date="2018-01" db="EMBL/GenBank/DDBJ databases">
        <title>An insight into the sialome of Amazonian anophelines.</title>
        <authorList>
            <person name="Ribeiro J.M."/>
            <person name="Scarpassa V."/>
            <person name="Calvo E."/>
        </authorList>
    </citation>
    <scope>NUCLEOTIDE SEQUENCE</scope>
    <source>
        <tissue evidence="2">Salivary glands</tissue>
    </source>
</reference>
<dbReference type="EMBL" id="GGFJ01014772">
    <property type="protein sequence ID" value="MBW63913.1"/>
    <property type="molecule type" value="Transcribed_RNA"/>
</dbReference>
<feature type="chain" id="PRO_5014779245" evidence="1">
    <location>
        <begin position="27"/>
        <end position="68"/>
    </location>
</feature>
<evidence type="ECO:0000256" key="1">
    <source>
        <dbReference type="SAM" id="SignalP"/>
    </source>
</evidence>
<organism evidence="2">
    <name type="scientific">Anopheles marajoara</name>
    <dbReference type="NCBI Taxonomy" id="58244"/>
    <lineage>
        <taxon>Eukaryota</taxon>
        <taxon>Metazoa</taxon>
        <taxon>Ecdysozoa</taxon>
        <taxon>Arthropoda</taxon>
        <taxon>Hexapoda</taxon>
        <taxon>Insecta</taxon>
        <taxon>Pterygota</taxon>
        <taxon>Neoptera</taxon>
        <taxon>Endopterygota</taxon>
        <taxon>Diptera</taxon>
        <taxon>Nematocera</taxon>
        <taxon>Culicoidea</taxon>
        <taxon>Culicidae</taxon>
        <taxon>Anophelinae</taxon>
        <taxon>Anopheles</taxon>
    </lineage>
</organism>